<sequence length="114" mass="13351">MHGFEYLQNRDGLWRNWTTAVYGYEPDPTCPECGNSENLYCDMDVDPRRPEGVCQGTDVTDSCHRKRASLFLDNKLVMVGRIVFVFFYKVFILGTTVLILIKWFIPFLSWLLIF</sequence>
<keyword evidence="1" id="KW-0472">Membrane</keyword>
<dbReference type="EMBL" id="JAIWYP010000007">
    <property type="protein sequence ID" value="KAH3792095.1"/>
    <property type="molecule type" value="Genomic_DNA"/>
</dbReference>
<name>A0A9D4IYZ0_DREPO</name>
<feature type="transmembrane region" description="Helical" evidence="1">
    <location>
        <begin position="82"/>
        <end position="105"/>
    </location>
</feature>
<evidence type="ECO:0000313" key="3">
    <source>
        <dbReference type="Proteomes" id="UP000828390"/>
    </source>
</evidence>
<accession>A0A9D4IYZ0</accession>
<evidence type="ECO:0000313" key="2">
    <source>
        <dbReference type="EMBL" id="KAH3792095.1"/>
    </source>
</evidence>
<dbReference type="AlphaFoldDB" id="A0A9D4IYZ0"/>
<reference evidence="2" key="1">
    <citation type="journal article" date="2019" name="bioRxiv">
        <title>The Genome of the Zebra Mussel, Dreissena polymorpha: A Resource for Invasive Species Research.</title>
        <authorList>
            <person name="McCartney M.A."/>
            <person name="Auch B."/>
            <person name="Kono T."/>
            <person name="Mallez S."/>
            <person name="Zhang Y."/>
            <person name="Obille A."/>
            <person name="Becker A."/>
            <person name="Abrahante J.E."/>
            <person name="Garbe J."/>
            <person name="Badalamenti J.P."/>
            <person name="Herman A."/>
            <person name="Mangelson H."/>
            <person name="Liachko I."/>
            <person name="Sullivan S."/>
            <person name="Sone E.D."/>
            <person name="Koren S."/>
            <person name="Silverstein K.A.T."/>
            <person name="Beckman K.B."/>
            <person name="Gohl D.M."/>
        </authorList>
    </citation>
    <scope>NUCLEOTIDE SEQUENCE</scope>
    <source>
        <strain evidence="2">Duluth1</strain>
        <tissue evidence="2">Whole animal</tissue>
    </source>
</reference>
<organism evidence="2 3">
    <name type="scientific">Dreissena polymorpha</name>
    <name type="common">Zebra mussel</name>
    <name type="synonym">Mytilus polymorpha</name>
    <dbReference type="NCBI Taxonomy" id="45954"/>
    <lineage>
        <taxon>Eukaryota</taxon>
        <taxon>Metazoa</taxon>
        <taxon>Spiralia</taxon>
        <taxon>Lophotrochozoa</taxon>
        <taxon>Mollusca</taxon>
        <taxon>Bivalvia</taxon>
        <taxon>Autobranchia</taxon>
        <taxon>Heteroconchia</taxon>
        <taxon>Euheterodonta</taxon>
        <taxon>Imparidentia</taxon>
        <taxon>Neoheterodontei</taxon>
        <taxon>Myida</taxon>
        <taxon>Dreissenoidea</taxon>
        <taxon>Dreissenidae</taxon>
        <taxon>Dreissena</taxon>
    </lineage>
</organism>
<keyword evidence="1" id="KW-1133">Transmembrane helix</keyword>
<evidence type="ECO:0000256" key="1">
    <source>
        <dbReference type="SAM" id="Phobius"/>
    </source>
</evidence>
<gene>
    <name evidence="2" type="ORF">DPMN_145585</name>
</gene>
<comment type="caution">
    <text evidence="2">The sequence shown here is derived from an EMBL/GenBank/DDBJ whole genome shotgun (WGS) entry which is preliminary data.</text>
</comment>
<keyword evidence="3" id="KW-1185">Reference proteome</keyword>
<dbReference type="Proteomes" id="UP000828390">
    <property type="component" value="Unassembled WGS sequence"/>
</dbReference>
<keyword evidence="1" id="KW-0812">Transmembrane</keyword>
<reference evidence="2" key="2">
    <citation type="submission" date="2020-11" db="EMBL/GenBank/DDBJ databases">
        <authorList>
            <person name="McCartney M.A."/>
            <person name="Auch B."/>
            <person name="Kono T."/>
            <person name="Mallez S."/>
            <person name="Becker A."/>
            <person name="Gohl D.M."/>
            <person name="Silverstein K.A.T."/>
            <person name="Koren S."/>
            <person name="Bechman K.B."/>
            <person name="Herman A."/>
            <person name="Abrahante J.E."/>
            <person name="Garbe J."/>
        </authorList>
    </citation>
    <scope>NUCLEOTIDE SEQUENCE</scope>
    <source>
        <strain evidence="2">Duluth1</strain>
        <tissue evidence="2">Whole animal</tissue>
    </source>
</reference>
<proteinExistence type="predicted"/>
<protein>
    <submittedName>
        <fullName evidence="2">Uncharacterized protein</fullName>
    </submittedName>
</protein>